<dbReference type="GO" id="GO:0080183">
    <property type="term" value="P:response to photooxidative stress"/>
    <property type="evidence" value="ECO:0007669"/>
    <property type="project" value="InterPro"/>
</dbReference>
<keyword evidence="2" id="KW-1133">Transmembrane helix</keyword>
<keyword evidence="2" id="KW-0812">Transmembrane</keyword>
<dbReference type="InterPro" id="IPR040340">
    <property type="entry name" value="CEST/Y3IP1"/>
</dbReference>
<feature type="compositionally biased region" description="Pro residues" evidence="1">
    <location>
        <begin position="49"/>
        <end position="58"/>
    </location>
</feature>
<sequence>MSAAPGSRPNRRVVGSRRPISTPSPSGLSAGLPTSPPPLLRRPPASRSSPPPPPPRPPGLVASAGTEEAELQPPAGQQQGDATPEDLENVRQIQRVLELLKKNRDMLFGELTIMIEDPRDIERKRLLALRILMKSLGMIWLLLWKTYVLSFLLMFIGTQRDITGKARLTIIVELISSDIYNEVNEGRIPENRNALRLLAKEMTEWPDLELKHQKRRAGPNKSLYAKATDTGVDPKTAAKRLNVDWDSAADIESDDEADDIEVPPAVGYGALYLVTALPLVIGISVVLILFYNSLQ</sequence>
<gene>
    <name evidence="3" type="ORF">CB5_LOCUS11194</name>
</gene>
<name>A0A6V7PB13_ANACO</name>
<dbReference type="GO" id="GO:0009535">
    <property type="term" value="C:chloroplast thylakoid membrane"/>
    <property type="evidence" value="ECO:0007669"/>
    <property type="project" value="InterPro"/>
</dbReference>
<evidence type="ECO:0000256" key="2">
    <source>
        <dbReference type="SAM" id="Phobius"/>
    </source>
</evidence>
<dbReference type="GO" id="GO:0048564">
    <property type="term" value="P:photosystem I assembly"/>
    <property type="evidence" value="ECO:0007669"/>
    <property type="project" value="InterPro"/>
</dbReference>
<keyword evidence="2" id="KW-0472">Membrane</keyword>
<organism evidence="3">
    <name type="scientific">Ananas comosus var. bracteatus</name>
    <name type="common">red pineapple</name>
    <dbReference type="NCBI Taxonomy" id="296719"/>
    <lineage>
        <taxon>Eukaryota</taxon>
        <taxon>Viridiplantae</taxon>
        <taxon>Streptophyta</taxon>
        <taxon>Embryophyta</taxon>
        <taxon>Tracheophyta</taxon>
        <taxon>Spermatophyta</taxon>
        <taxon>Magnoliopsida</taxon>
        <taxon>Liliopsida</taxon>
        <taxon>Poales</taxon>
        <taxon>Bromeliaceae</taxon>
        <taxon>Bromelioideae</taxon>
        <taxon>Ananas</taxon>
    </lineage>
</organism>
<feature type="region of interest" description="Disordered" evidence="1">
    <location>
        <begin position="1"/>
        <end position="85"/>
    </location>
</feature>
<evidence type="ECO:0000256" key="1">
    <source>
        <dbReference type="SAM" id="MobiDB-lite"/>
    </source>
</evidence>
<feature type="transmembrane region" description="Helical" evidence="2">
    <location>
        <begin position="270"/>
        <end position="291"/>
    </location>
</feature>
<dbReference type="EMBL" id="LR862147">
    <property type="protein sequence ID" value="CAD1827983.1"/>
    <property type="molecule type" value="Genomic_DNA"/>
</dbReference>
<feature type="transmembrane region" description="Helical" evidence="2">
    <location>
        <begin position="131"/>
        <end position="156"/>
    </location>
</feature>
<dbReference type="PANTHER" id="PTHR33672">
    <property type="entry name" value="YCF3-INTERACTING PROTEIN 1, CHLOROPLASTIC"/>
    <property type="match status" value="1"/>
</dbReference>
<reference evidence="3" key="1">
    <citation type="submission" date="2020-07" db="EMBL/GenBank/DDBJ databases">
        <authorList>
            <person name="Lin J."/>
        </authorList>
    </citation>
    <scope>NUCLEOTIDE SEQUENCE</scope>
</reference>
<evidence type="ECO:0000313" key="3">
    <source>
        <dbReference type="EMBL" id="CAD1827983.1"/>
    </source>
</evidence>
<dbReference type="AlphaFoldDB" id="A0A6V7PB13"/>
<proteinExistence type="predicted"/>
<protein>
    <submittedName>
        <fullName evidence="3">Uncharacterized protein</fullName>
    </submittedName>
</protein>
<accession>A0A6V7PB13</accession>
<dbReference type="PANTHER" id="PTHR33672:SF3">
    <property type="entry name" value="YCF3-INTERACTING PROTEIN 1, CHLOROPLASTIC"/>
    <property type="match status" value="1"/>
</dbReference>